<keyword evidence="2" id="KW-1185">Reference proteome</keyword>
<evidence type="ECO:0000313" key="1">
    <source>
        <dbReference type="EMBL" id="KAB1223965.1"/>
    </source>
</evidence>
<name>A0A6A1WFE3_9ROSI</name>
<dbReference type="PANTHER" id="PTHR48167:SF2">
    <property type="entry name" value="EXPRESSED PROTEIN"/>
    <property type="match status" value="1"/>
</dbReference>
<protein>
    <submittedName>
        <fullName evidence="1">Uncharacterized protein</fullName>
    </submittedName>
</protein>
<dbReference type="Proteomes" id="UP000516437">
    <property type="component" value="Chromosome 2"/>
</dbReference>
<organism evidence="1 2">
    <name type="scientific">Morella rubra</name>
    <name type="common">Chinese bayberry</name>
    <dbReference type="NCBI Taxonomy" id="262757"/>
    <lineage>
        <taxon>Eukaryota</taxon>
        <taxon>Viridiplantae</taxon>
        <taxon>Streptophyta</taxon>
        <taxon>Embryophyta</taxon>
        <taxon>Tracheophyta</taxon>
        <taxon>Spermatophyta</taxon>
        <taxon>Magnoliopsida</taxon>
        <taxon>eudicotyledons</taxon>
        <taxon>Gunneridae</taxon>
        <taxon>Pentapetalae</taxon>
        <taxon>rosids</taxon>
        <taxon>fabids</taxon>
        <taxon>Fagales</taxon>
        <taxon>Myricaceae</taxon>
        <taxon>Morella</taxon>
    </lineage>
</organism>
<dbReference type="AlphaFoldDB" id="A0A6A1WFE3"/>
<dbReference type="PANTHER" id="PTHR48167">
    <property type="entry name" value="EXPRESSED PROTEIN"/>
    <property type="match status" value="1"/>
</dbReference>
<evidence type="ECO:0000313" key="2">
    <source>
        <dbReference type="Proteomes" id="UP000516437"/>
    </source>
</evidence>
<accession>A0A6A1WFE3</accession>
<dbReference type="CDD" id="cd00161">
    <property type="entry name" value="beta-trefoil_Ricin-like"/>
    <property type="match status" value="1"/>
</dbReference>
<reference evidence="1 2" key="1">
    <citation type="journal article" date="2019" name="Plant Biotechnol. J.">
        <title>The red bayberry genome and genetic basis of sex determination.</title>
        <authorList>
            <person name="Jia H.M."/>
            <person name="Jia H.J."/>
            <person name="Cai Q.L."/>
            <person name="Wang Y."/>
            <person name="Zhao H.B."/>
            <person name="Yang W.F."/>
            <person name="Wang G.Y."/>
            <person name="Li Y.H."/>
            <person name="Zhan D.L."/>
            <person name="Shen Y.T."/>
            <person name="Niu Q.F."/>
            <person name="Chang L."/>
            <person name="Qiu J."/>
            <person name="Zhao L."/>
            <person name="Xie H.B."/>
            <person name="Fu W.Y."/>
            <person name="Jin J."/>
            <person name="Li X.W."/>
            <person name="Jiao Y."/>
            <person name="Zhou C.C."/>
            <person name="Tu T."/>
            <person name="Chai C.Y."/>
            <person name="Gao J.L."/>
            <person name="Fan L.J."/>
            <person name="van de Weg E."/>
            <person name="Wang J.Y."/>
            <person name="Gao Z.S."/>
        </authorList>
    </citation>
    <scope>NUCLEOTIDE SEQUENCE [LARGE SCALE GENOMIC DNA]</scope>
    <source>
        <tissue evidence="1">Leaves</tissue>
    </source>
</reference>
<dbReference type="OrthoDB" id="2013327at2759"/>
<gene>
    <name evidence="1" type="ORF">CJ030_MR2G026922</name>
</gene>
<dbReference type="EMBL" id="RXIC02000020">
    <property type="protein sequence ID" value="KAB1223965.1"/>
    <property type="molecule type" value="Genomic_DNA"/>
</dbReference>
<proteinExistence type="predicted"/>
<sequence length="256" mass="29346">MSKLSLLRTAWTPIASCEPLRRFSTEAEQPPQDSAADRFLQTPHTGLAYGRLVGITRYTLKTDIVSMLEGCRLTVDDVKVEYNRSFAPMGMIVQFTSHNAFDQAFRMIARKGRLYRLEKALKTDIVNMLEGCRLTVDDVKVEYNRSFAPMGMIVQFTSHNAFDQAFRMIARKGRLYRLEKADRPLWDSLRPYNGQTVLLQGLPRNALPEDVERFLTGCEFEASSIDIVLRFMASTFGKSITDVFKEVLEWIDTFKC</sequence>
<comment type="caution">
    <text evidence="1">The sequence shown here is derived from an EMBL/GenBank/DDBJ whole genome shotgun (WGS) entry which is preliminary data.</text>
</comment>